<gene>
    <name evidence="1" type="ORF">L6164_009420</name>
</gene>
<protein>
    <submittedName>
        <fullName evidence="1">Uncharacterized protein</fullName>
    </submittedName>
</protein>
<accession>A0ACB9PJM0</accession>
<dbReference type="Proteomes" id="UP000828941">
    <property type="component" value="Chromosome 4"/>
</dbReference>
<sequence>MTHSVRPPRPHDPLTRWRLAFRFKCRVPALFRCLRDTYSTQSPLCSAHTTTEREREKHGDHCTGTVIKEIWYGNPEDCQQFLKICARTIVLWSLWKQSQW</sequence>
<reference evidence="1 2" key="1">
    <citation type="journal article" date="2022" name="DNA Res.">
        <title>Chromosomal-level genome assembly of the orchid tree Bauhinia variegata (Leguminosae; Cercidoideae) supports the allotetraploid origin hypothesis of Bauhinia.</title>
        <authorList>
            <person name="Zhong Y."/>
            <person name="Chen Y."/>
            <person name="Zheng D."/>
            <person name="Pang J."/>
            <person name="Liu Y."/>
            <person name="Luo S."/>
            <person name="Meng S."/>
            <person name="Qian L."/>
            <person name="Wei D."/>
            <person name="Dai S."/>
            <person name="Zhou R."/>
        </authorList>
    </citation>
    <scope>NUCLEOTIDE SEQUENCE [LARGE SCALE GENOMIC DNA]</scope>
    <source>
        <strain evidence="1">BV-YZ2020</strain>
    </source>
</reference>
<comment type="caution">
    <text evidence="1">The sequence shown here is derived from an EMBL/GenBank/DDBJ whole genome shotgun (WGS) entry which is preliminary data.</text>
</comment>
<keyword evidence="2" id="KW-1185">Reference proteome</keyword>
<dbReference type="EMBL" id="CM039429">
    <property type="protein sequence ID" value="KAI4348733.1"/>
    <property type="molecule type" value="Genomic_DNA"/>
</dbReference>
<evidence type="ECO:0000313" key="1">
    <source>
        <dbReference type="EMBL" id="KAI4348733.1"/>
    </source>
</evidence>
<organism evidence="1 2">
    <name type="scientific">Bauhinia variegata</name>
    <name type="common">Purple orchid tree</name>
    <name type="synonym">Phanera variegata</name>
    <dbReference type="NCBI Taxonomy" id="167791"/>
    <lineage>
        <taxon>Eukaryota</taxon>
        <taxon>Viridiplantae</taxon>
        <taxon>Streptophyta</taxon>
        <taxon>Embryophyta</taxon>
        <taxon>Tracheophyta</taxon>
        <taxon>Spermatophyta</taxon>
        <taxon>Magnoliopsida</taxon>
        <taxon>eudicotyledons</taxon>
        <taxon>Gunneridae</taxon>
        <taxon>Pentapetalae</taxon>
        <taxon>rosids</taxon>
        <taxon>fabids</taxon>
        <taxon>Fabales</taxon>
        <taxon>Fabaceae</taxon>
        <taxon>Cercidoideae</taxon>
        <taxon>Cercideae</taxon>
        <taxon>Bauhiniinae</taxon>
        <taxon>Bauhinia</taxon>
    </lineage>
</organism>
<proteinExistence type="predicted"/>
<evidence type="ECO:0000313" key="2">
    <source>
        <dbReference type="Proteomes" id="UP000828941"/>
    </source>
</evidence>
<name>A0ACB9PJM0_BAUVA</name>